<dbReference type="PANTHER" id="PTHR42879">
    <property type="entry name" value="3-OXOACYL-(ACYL-CARRIER-PROTEIN) REDUCTASE"/>
    <property type="match status" value="1"/>
</dbReference>
<dbReference type="PANTHER" id="PTHR42879:SF2">
    <property type="entry name" value="3-OXOACYL-[ACYL-CARRIER-PROTEIN] REDUCTASE FABG"/>
    <property type="match status" value="1"/>
</dbReference>
<dbReference type="InParanoid" id="A0A1I5KQV9"/>
<comment type="similarity">
    <text evidence="1">Belongs to the short-chain dehydrogenases/reductases (SDR) family.</text>
</comment>
<dbReference type="Proteomes" id="UP000183413">
    <property type="component" value="Unassembled WGS sequence"/>
</dbReference>
<evidence type="ECO:0000313" key="2">
    <source>
        <dbReference type="EMBL" id="SFO87520.1"/>
    </source>
</evidence>
<dbReference type="Gene3D" id="3.40.50.720">
    <property type="entry name" value="NAD(P)-binding Rossmann-like Domain"/>
    <property type="match status" value="1"/>
</dbReference>
<dbReference type="AlphaFoldDB" id="A0A1I5KQV9"/>
<evidence type="ECO:0000313" key="3">
    <source>
        <dbReference type="Proteomes" id="UP000183413"/>
    </source>
</evidence>
<dbReference type="InterPro" id="IPR050259">
    <property type="entry name" value="SDR"/>
</dbReference>
<dbReference type="STRING" id="1993.SAMN04489713_110109"/>
<dbReference type="InterPro" id="IPR036291">
    <property type="entry name" value="NAD(P)-bd_dom_sf"/>
</dbReference>
<dbReference type="InterPro" id="IPR002347">
    <property type="entry name" value="SDR_fam"/>
</dbReference>
<organism evidence="2 3">
    <name type="scientific">Actinomadura madurae</name>
    <dbReference type="NCBI Taxonomy" id="1993"/>
    <lineage>
        <taxon>Bacteria</taxon>
        <taxon>Bacillati</taxon>
        <taxon>Actinomycetota</taxon>
        <taxon>Actinomycetes</taxon>
        <taxon>Streptosporangiales</taxon>
        <taxon>Thermomonosporaceae</taxon>
        <taxon>Actinomadura</taxon>
    </lineage>
</organism>
<name>A0A1I5KQV9_9ACTN</name>
<protein>
    <submittedName>
        <fullName evidence="2">Short chain dehydrogenase</fullName>
    </submittedName>
</protein>
<dbReference type="PRINTS" id="PR00081">
    <property type="entry name" value="GDHRDH"/>
</dbReference>
<keyword evidence="3" id="KW-1185">Reference proteome</keyword>
<dbReference type="EMBL" id="FOVH01000010">
    <property type="protein sequence ID" value="SFO87520.1"/>
    <property type="molecule type" value="Genomic_DNA"/>
</dbReference>
<evidence type="ECO:0000256" key="1">
    <source>
        <dbReference type="ARBA" id="ARBA00006484"/>
    </source>
</evidence>
<gene>
    <name evidence="2" type="ORF">SAMN04489713_110109</name>
</gene>
<dbReference type="Pfam" id="PF00106">
    <property type="entry name" value="adh_short"/>
    <property type="match status" value="1"/>
</dbReference>
<dbReference type="SUPFAM" id="SSF51735">
    <property type="entry name" value="NAD(P)-binding Rossmann-fold domains"/>
    <property type="match status" value="1"/>
</dbReference>
<sequence>MDGRQVAVVTAAAGAGIGSAVARRLAADGFDVVITDAHERRAEELAAGLEARHGRPFLARPLDVTDERAVERVMDDVVAARGSLNVLVNNAGWSKIEPVTGCRGRPGGAAWTWTSTAPSTRCGTPCPT</sequence>
<accession>A0A1I5KQV9</accession>
<reference evidence="2 3" key="1">
    <citation type="submission" date="2016-10" db="EMBL/GenBank/DDBJ databases">
        <authorList>
            <person name="de Groot N.N."/>
        </authorList>
    </citation>
    <scope>NUCLEOTIDE SEQUENCE [LARGE SCALE GENOMIC DNA]</scope>
    <source>
        <strain evidence="2 3">DSM 43067</strain>
    </source>
</reference>
<proteinExistence type="inferred from homology"/>